<evidence type="ECO:0000256" key="2">
    <source>
        <dbReference type="ARBA" id="ARBA00022679"/>
    </source>
</evidence>
<dbReference type="GO" id="GO:0080043">
    <property type="term" value="F:quercetin 3-O-glucosyltransferase activity"/>
    <property type="evidence" value="ECO:0007669"/>
    <property type="project" value="TreeGrafter"/>
</dbReference>
<keyword evidence="2" id="KW-0808">Transferase</keyword>
<evidence type="ECO:0000313" key="3">
    <source>
        <dbReference type="EnsemblPlants" id="MELO3C006779.2.1"/>
    </source>
</evidence>
<dbReference type="FunFam" id="3.40.50.2000:FF:000056">
    <property type="entry name" value="Glycosyltransferase"/>
    <property type="match status" value="1"/>
</dbReference>
<dbReference type="GO" id="GO:0080044">
    <property type="term" value="F:quercetin 7-O-glucosyltransferase activity"/>
    <property type="evidence" value="ECO:0007669"/>
    <property type="project" value="TreeGrafter"/>
</dbReference>
<dbReference type="Pfam" id="PF00201">
    <property type="entry name" value="UDPGT"/>
    <property type="match status" value="1"/>
</dbReference>
<dbReference type="Gramene" id="MELO3C006779.2.1">
    <property type="protein sequence ID" value="MELO3C006779.2.1"/>
    <property type="gene ID" value="MELO3C006779.2"/>
</dbReference>
<dbReference type="AlphaFoldDB" id="A0A9I9CPZ5"/>
<dbReference type="PANTHER" id="PTHR11926">
    <property type="entry name" value="GLUCOSYL/GLUCURONOSYL TRANSFERASES"/>
    <property type="match status" value="1"/>
</dbReference>
<proteinExistence type="inferred from homology"/>
<dbReference type="CDD" id="cd03784">
    <property type="entry name" value="GT1_Gtf-like"/>
    <property type="match status" value="1"/>
</dbReference>
<dbReference type="InterPro" id="IPR002213">
    <property type="entry name" value="UDP_glucos_trans"/>
</dbReference>
<protein>
    <recommendedName>
        <fullName evidence="4">Glycosyltransferase</fullName>
    </recommendedName>
</protein>
<comment type="similarity">
    <text evidence="1">Belongs to the UDP-glycosyltransferase family.</text>
</comment>
<evidence type="ECO:0008006" key="4">
    <source>
        <dbReference type="Google" id="ProtNLM"/>
    </source>
</evidence>
<evidence type="ECO:0000256" key="1">
    <source>
        <dbReference type="ARBA" id="ARBA00009995"/>
    </source>
</evidence>
<dbReference type="PANTHER" id="PTHR11926:SF870">
    <property type="entry name" value="UDP-GLYCOSYLTRANSFERASE 75B1"/>
    <property type="match status" value="1"/>
</dbReference>
<organism evidence="3">
    <name type="scientific">Cucumis melo</name>
    <name type="common">Muskmelon</name>
    <dbReference type="NCBI Taxonomy" id="3656"/>
    <lineage>
        <taxon>Eukaryota</taxon>
        <taxon>Viridiplantae</taxon>
        <taxon>Streptophyta</taxon>
        <taxon>Embryophyta</taxon>
        <taxon>Tracheophyta</taxon>
        <taxon>Spermatophyta</taxon>
        <taxon>Magnoliopsida</taxon>
        <taxon>eudicotyledons</taxon>
        <taxon>Gunneridae</taxon>
        <taxon>Pentapetalae</taxon>
        <taxon>rosids</taxon>
        <taxon>fabids</taxon>
        <taxon>Cucurbitales</taxon>
        <taxon>Cucurbitaceae</taxon>
        <taxon>Benincaseae</taxon>
        <taxon>Cucumis</taxon>
    </lineage>
</organism>
<name>A0A9I9CPZ5_CUCME</name>
<accession>A0A9I9CPZ5</accession>
<sequence length="528" mass="59621">MEHGNFLLVSQSPTSHLNPTLHLASTLLSLGSKVTLLITNHALKNISKDQLPSGLSLSTFSYSFDNGFTYSDFQLWCVEFERLGRLALVDLLSSSSQQGLLPITCIVNTLLIPWVAQVAREFHVSTAVLWIQSVAVFDVYYYYFNGYNDVIRNGYKEDDSNLLSSNIWLPGLPLMNSFEEKMQIFKEEDNVPILVNSFDALEHDALSAIGTFNLIPIGPLVSLPLGCEVSTKQQSISCFQDGQQAREDCIKWLNSKPDSSVVYIAFGSISKLSKEQTKEIVGAFLECSYPFLWSLRMDDIRDENLSSYFNVELQAQGKIVPWCSQVEILSHRSVGCFVTHCGWNFTIECVAVGVPTVAWLLWADQATNAKMMEDVWKIGVRVKKSSDGEGMVERKEITRCLRMIMDMEDDSKGKGKQLRINATKWQRLAMEAANGSSFVNLKAFVNKVVQSRNLKNLKISHTHPDSFIKMRFHRLMVEDCFCQSGLSKTTHSHNRNHSNPFMSGIINNNVHYSGYISPSSYNFEFIKK</sequence>
<dbReference type="SUPFAM" id="SSF53756">
    <property type="entry name" value="UDP-Glycosyltransferase/glycogen phosphorylase"/>
    <property type="match status" value="1"/>
</dbReference>
<dbReference type="Gene3D" id="3.40.50.2000">
    <property type="entry name" value="Glycogen Phosphorylase B"/>
    <property type="match status" value="2"/>
</dbReference>
<reference evidence="3" key="1">
    <citation type="submission" date="2023-03" db="UniProtKB">
        <authorList>
            <consortium name="EnsemblPlants"/>
        </authorList>
    </citation>
    <scope>IDENTIFICATION</scope>
</reference>
<dbReference type="EnsemblPlants" id="MELO3C006779.2.1">
    <property type="protein sequence ID" value="MELO3C006779.2.1"/>
    <property type="gene ID" value="MELO3C006779.2"/>
</dbReference>